<protein>
    <submittedName>
        <fullName evidence="2">ATP-binding protein</fullName>
    </submittedName>
</protein>
<keyword evidence="2" id="KW-0067">ATP-binding</keyword>
<dbReference type="Gene3D" id="3.40.50.300">
    <property type="entry name" value="P-loop containing nucleotide triphosphate hydrolases"/>
    <property type="match status" value="1"/>
</dbReference>
<reference evidence="2 3" key="2">
    <citation type="submission" date="2019-09" db="EMBL/GenBank/DDBJ databases">
        <title>Complete Genome Sequence and Methylome Analysis of free living Spirochaetas.</title>
        <authorList>
            <person name="Leshcheva N."/>
            <person name="Mikheeva N."/>
        </authorList>
    </citation>
    <scope>NUCLEOTIDE SEQUENCE [LARGE SCALE GENOMIC DNA]</scope>
    <source>
        <strain evidence="2 3">P</strain>
    </source>
</reference>
<dbReference type="EMBL" id="CP035807">
    <property type="protein sequence ID" value="QEN03413.1"/>
    <property type="molecule type" value="Genomic_DNA"/>
</dbReference>
<reference evidence="2 3" key="1">
    <citation type="submission" date="2019-02" db="EMBL/GenBank/DDBJ databases">
        <authorList>
            <person name="Fomenkov A."/>
            <person name="Dubinina G."/>
            <person name="Grabovich M."/>
            <person name="Vincze T."/>
            <person name="Roberts R.J."/>
        </authorList>
    </citation>
    <scope>NUCLEOTIDE SEQUENCE [LARGE SCALE GENOMIC DNA]</scope>
    <source>
        <strain evidence="2 3">P</strain>
    </source>
</reference>
<proteinExistence type="predicted"/>
<dbReference type="InterPro" id="IPR049945">
    <property type="entry name" value="AAA_22"/>
</dbReference>
<keyword evidence="3" id="KW-1185">Reference proteome</keyword>
<evidence type="ECO:0000313" key="3">
    <source>
        <dbReference type="Proteomes" id="UP000323824"/>
    </source>
</evidence>
<dbReference type="KEGG" id="sper:EW093_01410"/>
<keyword evidence="2" id="KW-0547">Nucleotide-binding</keyword>
<dbReference type="PANTHER" id="PTHR35894">
    <property type="entry name" value="GENERAL SECRETION PATHWAY PROTEIN A-RELATED"/>
    <property type="match status" value="1"/>
</dbReference>
<dbReference type="InterPro" id="IPR052026">
    <property type="entry name" value="ExeA_AAA_ATPase_DNA-bind"/>
</dbReference>
<accession>A0A5C1Q5S6</accession>
<dbReference type="PANTHER" id="PTHR35894:SF1">
    <property type="entry name" value="PHOSPHORIBULOKINASE _ URIDINE KINASE FAMILY"/>
    <property type="match status" value="1"/>
</dbReference>
<evidence type="ECO:0000313" key="2">
    <source>
        <dbReference type="EMBL" id="QEN03413.1"/>
    </source>
</evidence>
<evidence type="ECO:0000259" key="1">
    <source>
        <dbReference type="Pfam" id="PF13401"/>
    </source>
</evidence>
<gene>
    <name evidence="2" type="ORF">EW093_01410</name>
</gene>
<dbReference type="SUPFAM" id="SSF52540">
    <property type="entry name" value="P-loop containing nucleoside triphosphate hydrolases"/>
    <property type="match status" value="1"/>
</dbReference>
<sequence>MAVDSLNPGMFKSFYICHTSVGIQEFYTHLCNIFGLQPAGRRAAMFKSIHEYILNMHRTTNIHPILVIDEADKLSTEILQELRLIANFNYDSVNIVVRIVCVAKPKVLNLR</sequence>
<feature type="domain" description="ORC1/DEAH AAA+ ATPase" evidence="1">
    <location>
        <begin position="11"/>
        <end position="97"/>
    </location>
</feature>
<organism evidence="2 3">
    <name type="scientific">Thiospirochaeta perfilievii</name>
    <dbReference type="NCBI Taxonomy" id="252967"/>
    <lineage>
        <taxon>Bacteria</taxon>
        <taxon>Pseudomonadati</taxon>
        <taxon>Spirochaetota</taxon>
        <taxon>Spirochaetia</taxon>
        <taxon>Spirochaetales</taxon>
        <taxon>Spirochaetaceae</taxon>
        <taxon>Thiospirochaeta</taxon>
    </lineage>
</organism>
<dbReference type="GO" id="GO:0016887">
    <property type="term" value="F:ATP hydrolysis activity"/>
    <property type="evidence" value="ECO:0007669"/>
    <property type="project" value="InterPro"/>
</dbReference>
<dbReference type="AlphaFoldDB" id="A0A5C1Q5S6"/>
<dbReference type="OrthoDB" id="9815896at2"/>
<dbReference type="Pfam" id="PF13401">
    <property type="entry name" value="AAA_22"/>
    <property type="match status" value="1"/>
</dbReference>
<dbReference type="Proteomes" id="UP000323824">
    <property type="component" value="Chromosome"/>
</dbReference>
<dbReference type="GO" id="GO:0005524">
    <property type="term" value="F:ATP binding"/>
    <property type="evidence" value="ECO:0007669"/>
    <property type="project" value="UniProtKB-KW"/>
</dbReference>
<name>A0A5C1Q5S6_9SPIO</name>
<dbReference type="InterPro" id="IPR027417">
    <property type="entry name" value="P-loop_NTPase"/>
</dbReference>